<sequence length="173" mass="18685">MKHLARILKELEECNTEQDSSGITLSLKPENLTRLIGSIAGPLGTPYEGGSFQIHIALPGAYPYEPPRMKHPNISSQSGAMCLDILKDQWSPAVRLKTALLSVQALLAAPELSDPQDALVARQTFIDTARSWTKNFARVSSLGVGEKVKRLVEMGFADDLVRTSLAAIGGDEG</sequence>
<reference evidence="4" key="1">
    <citation type="journal article" date="2019" name="Plant Biotechnol. J.">
        <title>Genome sequencing of the Australian wild diploid species Gossypium australe highlights disease resistance and delayed gland morphogenesis.</title>
        <authorList>
            <person name="Cai Y."/>
            <person name="Cai X."/>
            <person name="Wang Q."/>
            <person name="Wang P."/>
            <person name="Zhang Y."/>
            <person name="Cai C."/>
            <person name="Xu Y."/>
            <person name="Wang K."/>
            <person name="Zhou Z."/>
            <person name="Wang C."/>
            <person name="Geng S."/>
            <person name="Li B."/>
            <person name="Dong Q."/>
            <person name="Hou Y."/>
            <person name="Wang H."/>
            <person name="Ai P."/>
            <person name="Liu Z."/>
            <person name="Yi F."/>
            <person name="Sun M."/>
            <person name="An G."/>
            <person name="Cheng J."/>
            <person name="Zhang Y."/>
            <person name="Shi Q."/>
            <person name="Xie Y."/>
            <person name="Shi X."/>
            <person name="Chang Y."/>
            <person name="Huang F."/>
            <person name="Chen Y."/>
            <person name="Hong S."/>
            <person name="Mi L."/>
            <person name="Sun Q."/>
            <person name="Zhang L."/>
            <person name="Zhou B."/>
            <person name="Peng R."/>
            <person name="Zhang X."/>
            <person name="Liu F."/>
        </authorList>
    </citation>
    <scope>NUCLEOTIDE SEQUENCE [LARGE SCALE GENOMIC DNA]</scope>
    <source>
        <strain evidence="4">cv. PA1801</strain>
    </source>
</reference>
<comment type="caution">
    <text evidence="3">The sequence shown here is derived from an EMBL/GenBank/DDBJ whole genome shotgun (WGS) entry which is preliminary data.</text>
</comment>
<evidence type="ECO:0000259" key="1">
    <source>
        <dbReference type="PROSITE" id="PS50030"/>
    </source>
</evidence>
<accession>A0A5B6W3P4</accession>
<dbReference type="InterPro" id="IPR015940">
    <property type="entry name" value="UBA"/>
</dbReference>
<dbReference type="Proteomes" id="UP000325315">
    <property type="component" value="Unassembled WGS sequence"/>
</dbReference>
<dbReference type="SUPFAM" id="SSF54495">
    <property type="entry name" value="UBC-like"/>
    <property type="match status" value="1"/>
</dbReference>
<keyword evidence="4" id="KW-1185">Reference proteome</keyword>
<organism evidence="3 4">
    <name type="scientific">Gossypium australe</name>
    <dbReference type="NCBI Taxonomy" id="47621"/>
    <lineage>
        <taxon>Eukaryota</taxon>
        <taxon>Viridiplantae</taxon>
        <taxon>Streptophyta</taxon>
        <taxon>Embryophyta</taxon>
        <taxon>Tracheophyta</taxon>
        <taxon>Spermatophyta</taxon>
        <taxon>Magnoliopsida</taxon>
        <taxon>eudicotyledons</taxon>
        <taxon>Gunneridae</taxon>
        <taxon>Pentapetalae</taxon>
        <taxon>rosids</taxon>
        <taxon>malvids</taxon>
        <taxon>Malvales</taxon>
        <taxon>Malvaceae</taxon>
        <taxon>Malvoideae</taxon>
        <taxon>Gossypium</taxon>
    </lineage>
</organism>
<dbReference type="EMBL" id="SMMG02000005">
    <property type="protein sequence ID" value="KAA3475717.1"/>
    <property type="molecule type" value="Genomic_DNA"/>
</dbReference>
<dbReference type="InterPro" id="IPR000608">
    <property type="entry name" value="UBC"/>
</dbReference>
<proteinExistence type="predicted"/>
<evidence type="ECO:0000313" key="3">
    <source>
        <dbReference type="EMBL" id="KAA3475717.1"/>
    </source>
</evidence>
<dbReference type="Pfam" id="PF00179">
    <property type="entry name" value="UQ_con"/>
    <property type="match status" value="1"/>
</dbReference>
<feature type="domain" description="UBC core" evidence="2">
    <location>
        <begin position="2"/>
        <end position="146"/>
    </location>
</feature>
<dbReference type="AlphaFoldDB" id="A0A5B6W3P4"/>
<gene>
    <name evidence="3" type="ORF">EPI10_025863</name>
</gene>
<dbReference type="OrthoDB" id="934452at2759"/>
<name>A0A5B6W3P4_9ROSI</name>
<dbReference type="InterPro" id="IPR050113">
    <property type="entry name" value="Ub_conjugating_enzyme"/>
</dbReference>
<feature type="domain" description="UBA" evidence="1">
    <location>
        <begin position="143"/>
        <end position="173"/>
    </location>
</feature>
<protein>
    <submittedName>
        <fullName evidence="3">Ubiquitin-conjugating enzyme E2 27-like protein</fullName>
    </submittedName>
</protein>
<dbReference type="PROSITE" id="PS50030">
    <property type="entry name" value="UBA"/>
    <property type="match status" value="1"/>
</dbReference>
<dbReference type="SMART" id="SM00212">
    <property type="entry name" value="UBCc"/>
    <property type="match status" value="1"/>
</dbReference>
<dbReference type="PROSITE" id="PS50127">
    <property type="entry name" value="UBC_2"/>
    <property type="match status" value="1"/>
</dbReference>
<dbReference type="Gene3D" id="3.10.110.10">
    <property type="entry name" value="Ubiquitin Conjugating Enzyme"/>
    <property type="match status" value="1"/>
</dbReference>
<evidence type="ECO:0000313" key="4">
    <source>
        <dbReference type="Proteomes" id="UP000325315"/>
    </source>
</evidence>
<dbReference type="PANTHER" id="PTHR24067">
    <property type="entry name" value="UBIQUITIN-CONJUGATING ENZYME E2"/>
    <property type="match status" value="1"/>
</dbReference>
<dbReference type="InterPro" id="IPR016135">
    <property type="entry name" value="UBQ-conjugating_enzyme/RWD"/>
</dbReference>
<evidence type="ECO:0000259" key="2">
    <source>
        <dbReference type="PROSITE" id="PS50127"/>
    </source>
</evidence>